<sequence length="233" mass="26460">MNIADLRAELEDDLAWRQDELRHLRNSLLGGTDVADWPVPSMRAILVMQYAHLEGFVRNAMVLYVRYINDVSLHANELHVQIIASALTGEFNRLRKGGSLEGQQDDSENTRLLKRAKRQVEFVEKLRSVTSGPVSIDVEHAVSMEMNLSSDVLRRTLYMLGIPDDSVDGAQYRALDFVKNARNDIAHGSRKEKIEPGLFNAHRKKCEDFMNSLVRLVTEAARDEWYKAHAVSA</sequence>
<evidence type="ECO:0000313" key="3">
    <source>
        <dbReference type="Proteomes" id="UP001597182"/>
    </source>
</evidence>
<dbReference type="RefSeq" id="WP_346091222.1">
    <property type="nucleotide sequence ID" value="NZ_BAABKS010000020.1"/>
</dbReference>
<proteinExistence type="predicted"/>
<dbReference type="Pfam" id="PF18737">
    <property type="entry name" value="HEPN_MAE_28990"/>
    <property type="match status" value="1"/>
</dbReference>
<dbReference type="InterPro" id="IPR040788">
    <property type="entry name" value="HEPN_MAE_28990"/>
</dbReference>
<feature type="domain" description="MAE-28990/MAE-18760-like HEPN" evidence="1">
    <location>
        <begin position="7"/>
        <end position="224"/>
    </location>
</feature>
<gene>
    <name evidence="2" type="ORF">ACFQ34_03830</name>
</gene>
<dbReference type="EMBL" id="JBHTMB010000023">
    <property type="protein sequence ID" value="MFD1232405.1"/>
    <property type="molecule type" value="Genomic_DNA"/>
</dbReference>
<reference evidence="3" key="1">
    <citation type="journal article" date="2019" name="Int. J. Syst. Evol. Microbiol.">
        <title>The Global Catalogue of Microorganisms (GCM) 10K type strain sequencing project: providing services to taxonomists for standard genome sequencing and annotation.</title>
        <authorList>
            <consortium name="The Broad Institute Genomics Platform"/>
            <consortium name="The Broad Institute Genome Sequencing Center for Infectious Disease"/>
            <person name="Wu L."/>
            <person name="Ma J."/>
        </authorList>
    </citation>
    <scope>NUCLEOTIDE SEQUENCE [LARGE SCALE GENOMIC DNA]</scope>
    <source>
        <strain evidence="3">CCUG 49018</strain>
    </source>
</reference>
<organism evidence="2 3">
    <name type="scientific">Pseudonocardia benzenivorans</name>
    <dbReference type="NCBI Taxonomy" id="228005"/>
    <lineage>
        <taxon>Bacteria</taxon>
        <taxon>Bacillati</taxon>
        <taxon>Actinomycetota</taxon>
        <taxon>Actinomycetes</taxon>
        <taxon>Pseudonocardiales</taxon>
        <taxon>Pseudonocardiaceae</taxon>
        <taxon>Pseudonocardia</taxon>
    </lineage>
</organism>
<keyword evidence="3" id="KW-1185">Reference proteome</keyword>
<name>A0ABW3VCF5_9PSEU</name>
<comment type="caution">
    <text evidence="2">The sequence shown here is derived from an EMBL/GenBank/DDBJ whole genome shotgun (WGS) entry which is preliminary data.</text>
</comment>
<evidence type="ECO:0000259" key="1">
    <source>
        <dbReference type="Pfam" id="PF18737"/>
    </source>
</evidence>
<accession>A0ABW3VCF5</accession>
<evidence type="ECO:0000313" key="2">
    <source>
        <dbReference type="EMBL" id="MFD1232405.1"/>
    </source>
</evidence>
<protein>
    <submittedName>
        <fullName evidence="2">MAE_28990/MAE_18760 family HEPN-like nuclease</fullName>
    </submittedName>
</protein>
<dbReference type="Proteomes" id="UP001597182">
    <property type="component" value="Unassembled WGS sequence"/>
</dbReference>